<feature type="binding site" evidence="5">
    <location>
        <position position="90"/>
    </location>
    <ligand>
        <name>Mg(2+)</name>
        <dbReference type="ChEBI" id="CHEBI:18420"/>
        <label>2</label>
    </ligand>
</feature>
<sequence>MIDYVAMAEMIRGWVEEAGDILRESLADNSIKVEEKTNPSDLVTEMDRFIEKFYVQKIQEHFPDHKILGEEGTYDTFEDLKGFIWVIDPIDGTLNYVKQKRNFCSMLAVFNDGEPVLSFINDVIHEELYEGVKGHGVRCNGHLMEPIAEHPISEGLVSINTRMEMRDPERARSIVGDSLGVRLMGSSGLEMVQVISNRISAYVTTPLSFWDVAPGMVMAAELGLKMTRPDGEPIKLLENNPIIIANPMAYEQIIGKFSN</sequence>
<keyword evidence="2 5" id="KW-0479">Metal-binding</keyword>
<dbReference type="KEGG" id="jpo:G7058_02355"/>
<dbReference type="GO" id="GO:0046872">
    <property type="term" value="F:metal ion binding"/>
    <property type="evidence" value="ECO:0007669"/>
    <property type="project" value="UniProtKB-KW"/>
</dbReference>
<dbReference type="PROSITE" id="PS00629">
    <property type="entry name" value="IMP_1"/>
    <property type="match status" value="1"/>
</dbReference>
<dbReference type="Gene3D" id="3.40.190.80">
    <property type="match status" value="1"/>
</dbReference>
<comment type="cofactor">
    <cofactor evidence="1 5">
        <name>Mg(2+)</name>
        <dbReference type="ChEBI" id="CHEBI:18420"/>
    </cofactor>
</comment>
<dbReference type="GeneID" id="94552103"/>
<dbReference type="EMBL" id="CP049889">
    <property type="protein sequence ID" value="QIK50993.1"/>
    <property type="molecule type" value="Genomic_DNA"/>
</dbReference>
<dbReference type="PANTHER" id="PTHR20854">
    <property type="entry name" value="INOSITOL MONOPHOSPHATASE"/>
    <property type="match status" value="1"/>
</dbReference>
<feature type="binding site" evidence="5">
    <location>
        <position position="211"/>
    </location>
    <ligand>
        <name>Mg(2+)</name>
        <dbReference type="ChEBI" id="CHEBI:18420"/>
        <label>1</label>
        <note>catalytic</note>
    </ligand>
</feature>
<feature type="binding site" evidence="5">
    <location>
        <position position="91"/>
    </location>
    <ligand>
        <name>Mg(2+)</name>
        <dbReference type="ChEBI" id="CHEBI:18420"/>
        <label>1</label>
        <note>catalytic</note>
    </ligand>
</feature>
<dbReference type="PRINTS" id="PR00377">
    <property type="entry name" value="IMPHPHTASES"/>
</dbReference>
<gene>
    <name evidence="6" type="ORF">G7058_02355</name>
</gene>
<keyword evidence="3" id="KW-0378">Hydrolase</keyword>
<dbReference type="GO" id="GO:0007165">
    <property type="term" value="P:signal transduction"/>
    <property type="evidence" value="ECO:0007669"/>
    <property type="project" value="TreeGrafter"/>
</dbReference>
<evidence type="ECO:0000313" key="6">
    <source>
        <dbReference type="EMBL" id="QIK50993.1"/>
    </source>
</evidence>
<dbReference type="InterPro" id="IPR000760">
    <property type="entry name" value="Inositol_monophosphatase-like"/>
</dbReference>
<dbReference type="RefSeq" id="WP_166062036.1">
    <property type="nucleotide sequence ID" value="NZ_CP049889.1"/>
</dbReference>
<protein>
    <submittedName>
        <fullName evidence="6">Inositol monophosphatase family protein</fullName>
    </submittedName>
</protein>
<dbReference type="Proteomes" id="UP000501830">
    <property type="component" value="Chromosome"/>
</dbReference>
<dbReference type="FunFam" id="3.30.540.10:FF:000003">
    <property type="entry name" value="Inositol-1-monophosphatase"/>
    <property type="match status" value="1"/>
</dbReference>
<evidence type="ECO:0000256" key="5">
    <source>
        <dbReference type="PIRSR" id="PIRSR600760-2"/>
    </source>
</evidence>
<dbReference type="SUPFAM" id="SSF56655">
    <property type="entry name" value="Carbohydrate phosphatase"/>
    <property type="match status" value="1"/>
</dbReference>
<reference evidence="6 7" key="1">
    <citation type="journal article" date="2017" name="Int. J. Syst. Evol. Microbiol.">
        <title>Jeotgalibaca porci sp. nov. and Jeotgalibaca arthritidis sp. nov., isolated from pigs, and emended description of the genus Jeotgalibaca.</title>
        <authorList>
            <person name="Zamora L."/>
            <person name="Perez-Sancho M."/>
            <person name="Dominguez L."/>
            <person name="Fernandez-Garayzabal J.F."/>
            <person name="Vela A.I."/>
        </authorList>
    </citation>
    <scope>NUCLEOTIDE SEQUENCE [LARGE SCALE GENOMIC DNA]</scope>
    <source>
        <strain evidence="6 7">CCUG 69148</strain>
    </source>
</reference>
<dbReference type="GO" id="GO:0008934">
    <property type="term" value="F:inositol monophosphate 1-phosphatase activity"/>
    <property type="evidence" value="ECO:0007669"/>
    <property type="project" value="TreeGrafter"/>
</dbReference>
<evidence type="ECO:0000256" key="3">
    <source>
        <dbReference type="ARBA" id="ARBA00022801"/>
    </source>
</evidence>
<feature type="binding site" evidence="5">
    <location>
        <position position="70"/>
    </location>
    <ligand>
        <name>Mg(2+)</name>
        <dbReference type="ChEBI" id="CHEBI:18420"/>
        <label>1</label>
        <note>catalytic</note>
    </ligand>
</feature>
<dbReference type="InterPro" id="IPR020583">
    <property type="entry name" value="Inositol_monoP_metal-BS"/>
</dbReference>
<evidence type="ECO:0000256" key="1">
    <source>
        <dbReference type="ARBA" id="ARBA00001946"/>
    </source>
</evidence>
<accession>A0A6G7WFH0</accession>
<dbReference type="PANTHER" id="PTHR20854:SF4">
    <property type="entry name" value="INOSITOL-1-MONOPHOSPHATASE-RELATED"/>
    <property type="match status" value="1"/>
</dbReference>
<organism evidence="6 7">
    <name type="scientific">Jeotgalibaca porci</name>
    <dbReference type="NCBI Taxonomy" id="1868793"/>
    <lineage>
        <taxon>Bacteria</taxon>
        <taxon>Bacillati</taxon>
        <taxon>Bacillota</taxon>
        <taxon>Bacilli</taxon>
        <taxon>Lactobacillales</taxon>
        <taxon>Carnobacteriaceae</taxon>
        <taxon>Jeotgalibaca</taxon>
    </lineage>
</organism>
<proteinExistence type="predicted"/>
<evidence type="ECO:0000256" key="4">
    <source>
        <dbReference type="ARBA" id="ARBA00022842"/>
    </source>
</evidence>
<dbReference type="CDD" id="cd01637">
    <property type="entry name" value="IMPase_like"/>
    <property type="match status" value="1"/>
</dbReference>
<evidence type="ECO:0000313" key="7">
    <source>
        <dbReference type="Proteomes" id="UP000501830"/>
    </source>
</evidence>
<dbReference type="Gene3D" id="3.30.540.10">
    <property type="entry name" value="Fructose-1,6-Bisphosphatase, subunit A, domain 1"/>
    <property type="match status" value="1"/>
</dbReference>
<name>A0A6G7WFH0_9LACT</name>
<keyword evidence="7" id="KW-1185">Reference proteome</keyword>
<keyword evidence="4 5" id="KW-0460">Magnesium</keyword>
<feature type="binding site" evidence="5">
    <location>
        <position position="88"/>
    </location>
    <ligand>
        <name>Mg(2+)</name>
        <dbReference type="ChEBI" id="CHEBI:18420"/>
        <label>1</label>
        <note>catalytic</note>
    </ligand>
</feature>
<dbReference type="Pfam" id="PF00459">
    <property type="entry name" value="Inositol_P"/>
    <property type="match status" value="1"/>
</dbReference>
<evidence type="ECO:0000256" key="2">
    <source>
        <dbReference type="ARBA" id="ARBA00022723"/>
    </source>
</evidence>
<dbReference type="GO" id="GO:0006020">
    <property type="term" value="P:inositol metabolic process"/>
    <property type="evidence" value="ECO:0007669"/>
    <property type="project" value="TreeGrafter"/>
</dbReference>
<dbReference type="AlphaFoldDB" id="A0A6G7WFH0"/>